<feature type="compositionally biased region" description="Polar residues" evidence="1">
    <location>
        <begin position="62"/>
        <end position="73"/>
    </location>
</feature>
<feature type="compositionally biased region" description="Polar residues" evidence="1">
    <location>
        <begin position="123"/>
        <end position="140"/>
    </location>
</feature>
<evidence type="ECO:0000313" key="3">
    <source>
        <dbReference type="Proteomes" id="UP001472677"/>
    </source>
</evidence>
<gene>
    <name evidence="2" type="ORF">V6N12_007303</name>
</gene>
<dbReference type="EMBL" id="JBBPBM010000009">
    <property type="protein sequence ID" value="KAK8568761.1"/>
    <property type="molecule type" value="Genomic_DNA"/>
</dbReference>
<dbReference type="Proteomes" id="UP001472677">
    <property type="component" value="Unassembled WGS sequence"/>
</dbReference>
<evidence type="ECO:0000256" key="1">
    <source>
        <dbReference type="SAM" id="MobiDB-lite"/>
    </source>
</evidence>
<feature type="region of interest" description="Disordered" evidence="1">
    <location>
        <begin position="44"/>
        <end position="76"/>
    </location>
</feature>
<evidence type="ECO:0000313" key="2">
    <source>
        <dbReference type="EMBL" id="KAK8568761.1"/>
    </source>
</evidence>
<feature type="region of interest" description="Disordered" evidence="1">
    <location>
        <begin position="118"/>
        <end position="140"/>
    </location>
</feature>
<name>A0ABR2F1D0_9ROSI</name>
<accession>A0ABR2F1D0</accession>
<comment type="caution">
    <text evidence="2">The sequence shown here is derived from an EMBL/GenBank/DDBJ whole genome shotgun (WGS) entry which is preliminary data.</text>
</comment>
<keyword evidence="3" id="KW-1185">Reference proteome</keyword>
<protein>
    <submittedName>
        <fullName evidence="2">Uncharacterized protein</fullName>
    </submittedName>
</protein>
<sequence>MSVVHSMPIKMGVAGVNEQVQGMISAEPLANSNLRRNSMGTGKLTMQKASPQVKTPALKTMASVSNTTTTEQSEPAEVVRDVLTEQVASKDELVVVNSTLNKVKHKVVKVVDKGDSLKAPKSVNRSSNGPMCNINSKVAT</sequence>
<proteinExistence type="predicted"/>
<reference evidence="2 3" key="1">
    <citation type="journal article" date="2024" name="G3 (Bethesda)">
        <title>Genome assembly of Hibiscus sabdariffa L. provides insights into metabolisms of medicinal natural products.</title>
        <authorList>
            <person name="Kim T."/>
        </authorList>
    </citation>
    <scope>NUCLEOTIDE SEQUENCE [LARGE SCALE GENOMIC DNA]</scope>
    <source>
        <strain evidence="2">TK-2024</strain>
        <tissue evidence="2">Old leaves</tissue>
    </source>
</reference>
<organism evidence="2 3">
    <name type="scientific">Hibiscus sabdariffa</name>
    <name type="common">roselle</name>
    <dbReference type="NCBI Taxonomy" id="183260"/>
    <lineage>
        <taxon>Eukaryota</taxon>
        <taxon>Viridiplantae</taxon>
        <taxon>Streptophyta</taxon>
        <taxon>Embryophyta</taxon>
        <taxon>Tracheophyta</taxon>
        <taxon>Spermatophyta</taxon>
        <taxon>Magnoliopsida</taxon>
        <taxon>eudicotyledons</taxon>
        <taxon>Gunneridae</taxon>
        <taxon>Pentapetalae</taxon>
        <taxon>rosids</taxon>
        <taxon>malvids</taxon>
        <taxon>Malvales</taxon>
        <taxon>Malvaceae</taxon>
        <taxon>Malvoideae</taxon>
        <taxon>Hibiscus</taxon>
    </lineage>
</organism>